<dbReference type="RefSeq" id="WP_131461852.1">
    <property type="nucleotide sequence ID" value="NZ_SJJY01000002.1"/>
</dbReference>
<reference evidence="2 3" key="1">
    <citation type="submission" date="2019-02" db="EMBL/GenBank/DDBJ databases">
        <title>Kribbella capetownensis sp. nov. and Kribbella speibonae sp. nov., isolated from soil.</title>
        <authorList>
            <person name="Curtis S.M."/>
            <person name="Norton I."/>
            <person name="Everest G.J."/>
            <person name="Meyers P.R."/>
        </authorList>
    </citation>
    <scope>NUCLEOTIDE SEQUENCE [LARGE SCALE GENOMIC DNA]</scope>
    <source>
        <strain evidence="2 3">SK5</strain>
    </source>
</reference>
<proteinExistence type="predicted"/>
<sequence length="230" mass="25179">MLREMSAESIVSVVLGVVSVVLAAYAIWLSAVFYKAGSDAQERAREIANRMESSLDVLNSRLQGLQNETFTLVRDTVEGMRGALWLREDAPRAAVGDWQLILQNQMLSLRKELIDEVSRVSPLGAPGQAMLESVVDEIIRRSASAGASAGETQAREVILAQLRRAPSPRGIEAGELMTLVARMLPFGLVIRTLHDMRDSGQVTWRGTELGPDSMLALTESFPGTATYHDR</sequence>
<accession>A0ABY2AAT5</accession>
<name>A0ABY2AAT5_9ACTN</name>
<evidence type="ECO:0000313" key="2">
    <source>
        <dbReference type="EMBL" id="TCC25391.1"/>
    </source>
</evidence>
<keyword evidence="1" id="KW-0472">Membrane</keyword>
<feature type="transmembrane region" description="Helical" evidence="1">
    <location>
        <begin position="12"/>
        <end position="34"/>
    </location>
</feature>
<comment type="caution">
    <text evidence="2">The sequence shown here is derived from an EMBL/GenBank/DDBJ whole genome shotgun (WGS) entry which is preliminary data.</text>
</comment>
<protein>
    <submittedName>
        <fullName evidence="2">Uncharacterized protein</fullName>
    </submittedName>
</protein>
<evidence type="ECO:0000256" key="1">
    <source>
        <dbReference type="SAM" id="Phobius"/>
    </source>
</evidence>
<keyword evidence="1" id="KW-0812">Transmembrane</keyword>
<gene>
    <name evidence="2" type="ORF">E0H58_14660</name>
</gene>
<keyword evidence="3" id="KW-1185">Reference proteome</keyword>
<organism evidence="2 3">
    <name type="scientific">Kribbella speibonae</name>
    <dbReference type="NCBI Taxonomy" id="1572660"/>
    <lineage>
        <taxon>Bacteria</taxon>
        <taxon>Bacillati</taxon>
        <taxon>Actinomycetota</taxon>
        <taxon>Actinomycetes</taxon>
        <taxon>Propionibacteriales</taxon>
        <taxon>Kribbellaceae</taxon>
        <taxon>Kribbella</taxon>
    </lineage>
</organism>
<evidence type="ECO:0000313" key="3">
    <source>
        <dbReference type="Proteomes" id="UP000292385"/>
    </source>
</evidence>
<keyword evidence="1" id="KW-1133">Transmembrane helix</keyword>
<dbReference type="EMBL" id="SJJY01000002">
    <property type="protein sequence ID" value="TCC25391.1"/>
    <property type="molecule type" value="Genomic_DNA"/>
</dbReference>
<dbReference type="Proteomes" id="UP000292385">
    <property type="component" value="Unassembled WGS sequence"/>
</dbReference>